<gene>
    <name evidence="5" type="primary">tusD</name>
    <name evidence="5" type="ORF">NCTC10465_01434</name>
</gene>
<dbReference type="Gene3D" id="3.40.1260.10">
    <property type="entry name" value="DsrEFH-like"/>
    <property type="match status" value="1"/>
</dbReference>
<protein>
    <submittedName>
        <fullName evidence="5">Sulfurtransferase TusD</fullName>
        <ecNumber evidence="5">2.8.1.-</ecNumber>
    </submittedName>
</protein>
<keyword evidence="6" id="KW-1185">Reference proteome</keyword>
<dbReference type="InterPro" id="IPR027396">
    <property type="entry name" value="DsrEFH-like"/>
</dbReference>
<reference evidence="5 6" key="1">
    <citation type="submission" date="2018-06" db="EMBL/GenBank/DDBJ databases">
        <authorList>
            <consortium name="Pathogen Informatics"/>
            <person name="Doyle S."/>
        </authorList>
    </citation>
    <scope>NUCLEOTIDE SEQUENCE [LARGE SCALE GENOMIC DNA]</scope>
    <source>
        <strain evidence="5 6">NCTC10465</strain>
    </source>
</reference>
<evidence type="ECO:0000256" key="3">
    <source>
        <dbReference type="ARBA" id="ARBA00022490"/>
    </source>
</evidence>
<dbReference type="Pfam" id="PF02635">
    <property type="entry name" value="DsrE"/>
    <property type="match status" value="1"/>
</dbReference>
<dbReference type="GO" id="GO:0002143">
    <property type="term" value="P:tRNA wobble position uridine thiolation"/>
    <property type="evidence" value="ECO:0007669"/>
    <property type="project" value="TreeGrafter"/>
</dbReference>
<dbReference type="SUPFAM" id="SSF75169">
    <property type="entry name" value="DsrEFH-like"/>
    <property type="match status" value="1"/>
</dbReference>
<dbReference type="InterPro" id="IPR003787">
    <property type="entry name" value="Sulphur_relay_DsrE/F-like"/>
</dbReference>
<proteinExistence type="inferred from homology"/>
<dbReference type="NCBIfam" id="TIGR03012">
    <property type="entry name" value="sulf_tusD_dsrE"/>
    <property type="match status" value="1"/>
</dbReference>
<evidence type="ECO:0000256" key="2">
    <source>
        <dbReference type="ARBA" id="ARBA00007067"/>
    </source>
</evidence>
<keyword evidence="3" id="KW-0963">Cytoplasm</keyword>
<dbReference type="EC" id="2.8.1.-" evidence="5"/>
<evidence type="ECO:0000313" key="5">
    <source>
        <dbReference type="EMBL" id="STY97649.1"/>
    </source>
</evidence>
<comment type="subcellular location">
    <subcellularLocation>
        <location evidence="1">Cytoplasm</location>
    </subcellularLocation>
</comment>
<keyword evidence="4 5" id="KW-0808">Transferase</keyword>
<dbReference type="EMBL" id="UGPY01000001">
    <property type="protein sequence ID" value="STY97649.1"/>
    <property type="molecule type" value="Genomic_DNA"/>
</dbReference>
<dbReference type="AlphaFoldDB" id="A0A378QA97"/>
<dbReference type="GO" id="GO:0097163">
    <property type="term" value="F:sulfur carrier activity"/>
    <property type="evidence" value="ECO:0007669"/>
    <property type="project" value="TreeGrafter"/>
</dbReference>
<name>A0A378QA97_FAUOS</name>
<organism evidence="5 6">
    <name type="scientific">Faucicola osloensis</name>
    <name type="common">Moraxella osloensis</name>
    <dbReference type="NCBI Taxonomy" id="34062"/>
    <lineage>
        <taxon>Bacteria</taxon>
        <taxon>Pseudomonadati</taxon>
        <taxon>Pseudomonadota</taxon>
        <taxon>Gammaproteobacteria</taxon>
        <taxon>Moraxellales</taxon>
        <taxon>Moraxellaceae</taxon>
        <taxon>Faucicola</taxon>
    </lineage>
</organism>
<dbReference type="GO" id="GO:1990228">
    <property type="term" value="C:sulfurtransferase complex"/>
    <property type="evidence" value="ECO:0007669"/>
    <property type="project" value="TreeGrafter"/>
</dbReference>
<sequence>MPNTSTLDTPIVMLMTHAPSHPLTKRALECAQSLCANDSKTTVEQNSLTTTDFKIFLYSDAVMLANRLIWLPEDIENMAKNWQHFAMSHDITIQVCVSAALARGVTDADNATRHQLQGDNLADGFELVGLGELAMHLHRAKTVYQF</sequence>
<evidence type="ECO:0000313" key="6">
    <source>
        <dbReference type="Proteomes" id="UP000255230"/>
    </source>
</evidence>
<dbReference type="GO" id="GO:0016783">
    <property type="term" value="F:sulfurtransferase activity"/>
    <property type="evidence" value="ECO:0007669"/>
    <property type="project" value="InterPro"/>
</dbReference>
<comment type="similarity">
    <text evidence="2">Belongs to the DsrE/TusD family.</text>
</comment>
<dbReference type="Proteomes" id="UP000255230">
    <property type="component" value="Unassembled WGS sequence"/>
</dbReference>
<evidence type="ECO:0000256" key="1">
    <source>
        <dbReference type="ARBA" id="ARBA00004496"/>
    </source>
</evidence>
<accession>A0A378QA97</accession>
<dbReference type="PANTHER" id="PTHR34874">
    <property type="entry name" value="PROTEIN YCHN"/>
    <property type="match status" value="1"/>
</dbReference>
<dbReference type="PANTHER" id="PTHR34874:SF3">
    <property type="entry name" value="SULFURTRANSFERASE TUSD"/>
    <property type="match status" value="1"/>
</dbReference>
<dbReference type="InterPro" id="IPR017463">
    <property type="entry name" value="Sulphur_relay_TusD/DsrE"/>
</dbReference>
<evidence type="ECO:0000256" key="4">
    <source>
        <dbReference type="ARBA" id="ARBA00022679"/>
    </source>
</evidence>